<sequence>MKTMNTDLPLPVSPVFAQALAELVKNIDSNAVTINFRDPDYSPQTGGFHPVEIRLEKGKDQWQLCYITDFCYVGYQGQWELVKELDFDFSCGVFHSISGLLVIEAAAELYPIWEQNFLCYWQEMDAFNVSISTD</sequence>
<dbReference type="EMBL" id="JAOTLW010000022">
    <property type="protein sequence ID" value="MDI5833420.1"/>
    <property type="molecule type" value="Genomic_DNA"/>
</dbReference>
<evidence type="ECO:0000313" key="2">
    <source>
        <dbReference type="Proteomes" id="UP001159075"/>
    </source>
</evidence>
<dbReference type="Gene3D" id="3.10.450.430">
    <property type="entry name" value="Protein of unknown function DUF2787"/>
    <property type="match status" value="1"/>
</dbReference>
<comment type="caution">
    <text evidence="1">The sequence shown here is derived from an EMBL/GenBank/DDBJ whole genome shotgun (WGS) entry which is preliminary data.</text>
</comment>
<dbReference type="Proteomes" id="UP001159075">
    <property type="component" value="Unassembled WGS sequence"/>
</dbReference>
<evidence type="ECO:0000313" key="1">
    <source>
        <dbReference type="EMBL" id="MDI5833420.1"/>
    </source>
</evidence>
<protein>
    <submittedName>
        <fullName evidence="1">DUF2787 domain-containing protein</fullName>
    </submittedName>
</protein>
<organism evidence="1 2">
    <name type="scientific">Shewanella xiamenensis</name>
    <dbReference type="NCBI Taxonomy" id="332186"/>
    <lineage>
        <taxon>Bacteria</taxon>
        <taxon>Pseudomonadati</taxon>
        <taxon>Pseudomonadota</taxon>
        <taxon>Gammaproteobacteria</taxon>
        <taxon>Alteromonadales</taxon>
        <taxon>Shewanellaceae</taxon>
        <taxon>Shewanella</taxon>
    </lineage>
</organism>
<gene>
    <name evidence="1" type="ORF">ODY93_17695</name>
</gene>
<dbReference type="PANTHER" id="PTHR38978:SF2">
    <property type="entry name" value="DUF2787 DOMAIN-CONTAINING PROTEIN"/>
    <property type="match status" value="1"/>
</dbReference>
<keyword evidence="2" id="KW-1185">Reference proteome</keyword>
<accession>A0ABT6UG28</accession>
<dbReference type="InterPro" id="IPR021248">
    <property type="entry name" value="DUF2787"/>
</dbReference>
<dbReference type="Pfam" id="PF10980">
    <property type="entry name" value="DUF2787"/>
    <property type="match status" value="1"/>
</dbReference>
<dbReference type="PANTHER" id="PTHR38978">
    <property type="entry name" value="DUF2787 DOMAIN-CONTAINING PROTEIN"/>
    <property type="match status" value="1"/>
</dbReference>
<dbReference type="RefSeq" id="WP_282679899.1">
    <property type="nucleotide sequence ID" value="NZ_JAOTLW010000022.1"/>
</dbReference>
<reference evidence="1 2" key="1">
    <citation type="submission" date="2022-09" db="EMBL/GenBank/DDBJ databases">
        <title>The outer-membrane cytochrome OmcA is essential for infection of Shewanella oneidensis by a zebrafish-associated bacteriophage.</title>
        <authorList>
            <person name="Grenfell A.W."/>
            <person name="Intile P."/>
            <person name="Mcfarlane J."/>
            <person name="Leung D."/>
            <person name="Abdalla K."/>
            <person name="Wold M."/>
            <person name="Kees E."/>
            <person name="Gralnick J."/>
        </authorList>
    </citation>
    <scope>NUCLEOTIDE SEQUENCE [LARGE SCALE GENOMIC DNA]</scope>
    <source>
        <strain evidence="1 2">NF-5</strain>
    </source>
</reference>
<proteinExistence type="predicted"/>
<name>A0ABT6UG28_9GAMM</name>